<sequence length="543" mass="61163">MKELLQMPHTVLTPVFDNLPIQDIVKLRTISGSAYADVQGYYKTTFSISKLYDPFFPNEGDSSTFQSLVTEAGGLVTSFTLIDILSRQPLKLAPLYLFTPAKYVAKAGNFLLDLKFGFNPLPQKTVKTKTFSAQSSTFHEALIKEHRESRPNTGELPELCDDSTVSGVFGFSRGNATVWVVGTRTEPIEVILTFHSRKRIISLYPKTSFVEKRALILNTPSPSTQIILQTYENAGWTLSSVIAATDLTSPDNERSLYTRWIGDSHTWVLDMEEEPHPTIEYRSLQVTSWHLDCPDIDRTTIVYERMEHNTLAHSYVITWEAERAVWGHPCFSDLDPNRLDDCGDAGHPDVEEVDLFSDTDSETSESSVDTTESFLESTKADMKQCEYMVTRSSCQHRAINSASDVEPAIVEYLHGFYPLMRETHRTNYNIRKMRTDLLDLHDAFPNIAGHIQYPSGHVICVILQTVEDVRRSGRCKSVKYTLDFTLATATNRITTTCTIKVPKAEVNNIENIISVNSAWSQEHLTEAGLTVMIVENGTSNEDD</sequence>
<protein>
    <recommendedName>
        <fullName evidence="1">F-box domain-containing protein</fullName>
    </recommendedName>
</protein>
<feature type="domain" description="F-box" evidence="1">
    <location>
        <begin position="1"/>
        <end position="31"/>
    </location>
</feature>
<organism evidence="2 3">
    <name type="scientific">Paramarasmius palmivorus</name>
    <dbReference type="NCBI Taxonomy" id="297713"/>
    <lineage>
        <taxon>Eukaryota</taxon>
        <taxon>Fungi</taxon>
        <taxon>Dikarya</taxon>
        <taxon>Basidiomycota</taxon>
        <taxon>Agaricomycotina</taxon>
        <taxon>Agaricomycetes</taxon>
        <taxon>Agaricomycetidae</taxon>
        <taxon>Agaricales</taxon>
        <taxon>Marasmiineae</taxon>
        <taxon>Marasmiaceae</taxon>
        <taxon>Paramarasmius</taxon>
    </lineage>
</organism>
<dbReference type="Proteomes" id="UP001383192">
    <property type="component" value="Unassembled WGS sequence"/>
</dbReference>
<proteinExistence type="predicted"/>
<name>A0AAW0C1P6_9AGAR</name>
<dbReference type="AlphaFoldDB" id="A0AAW0C1P6"/>
<evidence type="ECO:0000313" key="2">
    <source>
        <dbReference type="EMBL" id="KAK7032392.1"/>
    </source>
</evidence>
<evidence type="ECO:0000313" key="3">
    <source>
        <dbReference type="Proteomes" id="UP001383192"/>
    </source>
</evidence>
<evidence type="ECO:0000259" key="1">
    <source>
        <dbReference type="PROSITE" id="PS50181"/>
    </source>
</evidence>
<dbReference type="EMBL" id="JAYKXP010000065">
    <property type="protein sequence ID" value="KAK7032392.1"/>
    <property type="molecule type" value="Genomic_DNA"/>
</dbReference>
<gene>
    <name evidence="2" type="ORF">VNI00_013140</name>
</gene>
<reference evidence="2 3" key="1">
    <citation type="submission" date="2024-01" db="EMBL/GenBank/DDBJ databases">
        <title>A draft genome for a cacao thread blight-causing isolate of Paramarasmius palmivorus.</title>
        <authorList>
            <person name="Baruah I.K."/>
            <person name="Bukari Y."/>
            <person name="Amoako-Attah I."/>
            <person name="Meinhardt L.W."/>
            <person name="Bailey B.A."/>
            <person name="Cohen S.P."/>
        </authorList>
    </citation>
    <scope>NUCLEOTIDE SEQUENCE [LARGE SCALE GENOMIC DNA]</scope>
    <source>
        <strain evidence="2 3">GH-12</strain>
    </source>
</reference>
<keyword evidence="3" id="KW-1185">Reference proteome</keyword>
<dbReference type="InterPro" id="IPR001810">
    <property type="entry name" value="F-box_dom"/>
</dbReference>
<dbReference type="PROSITE" id="PS50181">
    <property type="entry name" value="FBOX"/>
    <property type="match status" value="1"/>
</dbReference>
<comment type="caution">
    <text evidence="2">The sequence shown here is derived from an EMBL/GenBank/DDBJ whole genome shotgun (WGS) entry which is preliminary data.</text>
</comment>
<accession>A0AAW0C1P6</accession>